<evidence type="ECO:0000256" key="9">
    <source>
        <dbReference type="ARBA" id="ARBA00022989"/>
    </source>
</evidence>
<comment type="similarity">
    <text evidence="3">In the C-terminal section; belongs to the protein kinase superfamily. Ser/Thr protein kinase family.</text>
</comment>
<dbReference type="InterPro" id="IPR050528">
    <property type="entry name" value="L-type_Lectin-RKs"/>
</dbReference>
<dbReference type="EMBL" id="PKMF04000304">
    <property type="protein sequence ID" value="KAK7838585.1"/>
    <property type="molecule type" value="Genomic_DNA"/>
</dbReference>
<evidence type="ECO:0000256" key="1">
    <source>
        <dbReference type="ARBA" id="ARBA00004251"/>
    </source>
</evidence>
<dbReference type="GO" id="GO:0002229">
    <property type="term" value="P:defense response to oomycetes"/>
    <property type="evidence" value="ECO:0007669"/>
    <property type="project" value="UniProtKB-ARBA"/>
</dbReference>
<dbReference type="InterPro" id="IPR011009">
    <property type="entry name" value="Kinase-like_dom_sf"/>
</dbReference>
<evidence type="ECO:0000256" key="10">
    <source>
        <dbReference type="ARBA" id="ARBA00023136"/>
    </source>
</evidence>
<gene>
    <name evidence="14" type="primary">LECRK91_0</name>
    <name evidence="14" type="ORF">CFP56_019486</name>
</gene>
<evidence type="ECO:0000259" key="13">
    <source>
        <dbReference type="PROSITE" id="PS50011"/>
    </source>
</evidence>
<evidence type="ECO:0000256" key="6">
    <source>
        <dbReference type="ARBA" id="ARBA00022729"/>
    </source>
</evidence>
<keyword evidence="6" id="KW-0732">Signal</keyword>
<keyword evidence="14" id="KW-0418">Kinase</keyword>
<evidence type="ECO:0000256" key="2">
    <source>
        <dbReference type="ARBA" id="ARBA00008536"/>
    </source>
</evidence>
<keyword evidence="5" id="KW-0812">Transmembrane</keyword>
<dbReference type="FunFam" id="1.10.510.10:FF:000240">
    <property type="entry name" value="Lectin-domain containing receptor kinase A4.3"/>
    <property type="match status" value="1"/>
</dbReference>
<evidence type="ECO:0000256" key="8">
    <source>
        <dbReference type="ARBA" id="ARBA00022840"/>
    </source>
</evidence>
<keyword evidence="11 14" id="KW-0675">Receptor</keyword>
<dbReference type="SMART" id="SM00220">
    <property type="entry name" value="S_TKc"/>
    <property type="match status" value="1"/>
</dbReference>
<dbReference type="GO" id="GO:0005524">
    <property type="term" value="F:ATP binding"/>
    <property type="evidence" value="ECO:0007669"/>
    <property type="project" value="UniProtKB-KW"/>
</dbReference>
<keyword evidence="9" id="KW-1133">Transmembrane helix</keyword>
<keyword evidence="10" id="KW-0472">Membrane</keyword>
<keyword evidence="4" id="KW-1003">Cell membrane</keyword>
<evidence type="ECO:0000313" key="14">
    <source>
        <dbReference type="EMBL" id="KAK7838585.1"/>
    </source>
</evidence>
<evidence type="ECO:0000256" key="12">
    <source>
        <dbReference type="ARBA" id="ARBA00023180"/>
    </source>
</evidence>
<comment type="caution">
    <text evidence="14">The sequence shown here is derived from an EMBL/GenBank/DDBJ whole genome shotgun (WGS) entry which is preliminary data.</text>
</comment>
<dbReference type="InterPro" id="IPR000719">
    <property type="entry name" value="Prot_kinase_dom"/>
</dbReference>
<reference evidence="14 15" key="1">
    <citation type="journal article" date="2018" name="Sci. Data">
        <title>The draft genome sequence of cork oak.</title>
        <authorList>
            <person name="Ramos A.M."/>
            <person name="Usie A."/>
            <person name="Barbosa P."/>
            <person name="Barros P.M."/>
            <person name="Capote T."/>
            <person name="Chaves I."/>
            <person name="Simoes F."/>
            <person name="Abreu I."/>
            <person name="Carrasquinho I."/>
            <person name="Faro C."/>
            <person name="Guimaraes J.B."/>
            <person name="Mendonca D."/>
            <person name="Nobrega F."/>
            <person name="Rodrigues L."/>
            <person name="Saibo N.J.M."/>
            <person name="Varela M.C."/>
            <person name="Egas C."/>
            <person name="Matos J."/>
            <person name="Miguel C.M."/>
            <person name="Oliveira M.M."/>
            <person name="Ricardo C.P."/>
            <person name="Goncalves S."/>
        </authorList>
    </citation>
    <scope>NUCLEOTIDE SEQUENCE [LARGE SCALE GENOMIC DNA]</scope>
    <source>
        <strain evidence="15">cv. HL8</strain>
    </source>
</reference>
<dbReference type="PROSITE" id="PS50011">
    <property type="entry name" value="PROTEIN_KINASE_DOM"/>
    <property type="match status" value="1"/>
</dbReference>
<keyword evidence="7" id="KW-0547">Nucleotide-binding</keyword>
<keyword evidence="12" id="KW-0325">Glycoprotein</keyword>
<name>A0AAW0KI62_QUESU</name>
<dbReference type="Proteomes" id="UP000237347">
    <property type="component" value="Unassembled WGS sequence"/>
</dbReference>
<dbReference type="GO" id="GO:0005886">
    <property type="term" value="C:plasma membrane"/>
    <property type="evidence" value="ECO:0007669"/>
    <property type="project" value="UniProtKB-SubCell"/>
</dbReference>
<organism evidence="14 15">
    <name type="scientific">Quercus suber</name>
    <name type="common">Cork oak</name>
    <dbReference type="NCBI Taxonomy" id="58331"/>
    <lineage>
        <taxon>Eukaryota</taxon>
        <taxon>Viridiplantae</taxon>
        <taxon>Streptophyta</taxon>
        <taxon>Embryophyta</taxon>
        <taxon>Tracheophyta</taxon>
        <taxon>Spermatophyta</taxon>
        <taxon>Magnoliopsida</taxon>
        <taxon>eudicotyledons</taxon>
        <taxon>Gunneridae</taxon>
        <taxon>Pentapetalae</taxon>
        <taxon>rosids</taxon>
        <taxon>fabids</taxon>
        <taxon>Fagales</taxon>
        <taxon>Fagaceae</taxon>
        <taxon>Quercus</taxon>
    </lineage>
</organism>
<comment type="subcellular location">
    <subcellularLocation>
        <location evidence="1">Cell membrane</location>
        <topology evidence="1">Single-pass type I membrane protein</topology>
    </subcellularLocation>
</comment>
<keyword evidence="15" id="KW-1185">Reference proteome</keyword>
<proteinExistence type="inferred from homology"/>
<evidence type="ECO:0000256" key="7">
    <source>
        <dbReference type="ARBA" id="ARBA00022741"/>
    </source>
</evidence>
<sequence>LWKGKKKITAEAVNVTLFNDDLERGVGPKRFSYGDFVSATNNISDERKLGQGGFGAVYKGYLKWEQCVVHRDIKLSNIMLDSSFNVKLGDFGLAWLMDHELGPQTTGLAGTLGYLAPKYISTGRASKESNVYSFGVVALEIATGRKSIDPMGPNSDMGLVEWIWNLYGKGDLLSVVDRKLQADLGEK</sequence>
<keyword evidence="8" id="KW-0067">ATP-binding</keyword>
<dbReference type="PROSITE" id="PS00108">
    <property type="entry name" value="PROTEIN_KINASE_ST"/>
    <property type="match status" value="1"/>
</dbReference>
<evidence type="ECO:0000256" key="4">
    <source>
        <dbReference type="ARBA" id="ARBA00022475"/>
    </source>
</evidence>
<keyword evidence="14" id="KW-0808">Transferase</keyword>
<dbReference type="Pfam" id="PF00069">
    <property type="entry name" value="Pkinase"/>
    <property type="match status" value="1"/>
</dbReference>
<protein>
    <submittedName>
        <fullName evidence="14">L-type lectin-domain containing receptor kinase ix.1</fullName>
    </submittedName>
</protein>
<accession>A0AAW0KI62</accession>
<evidence type="ECO:0000256" key="3">
    <source>
        <dbReference type="ARBA" id="ARBA00010217"/>
    </source>
</evidence>
<evidence type="ECO:0000256" key="5">
    <source>
        <dbReference type="ARBA" id="ARBA00022692"/>
    </source>
</evidence>
<dbReference type="GO" id="GO:0004672">
    <property type="term" value="F:protein kinase activity"/>
    <property type="evidence" value="ECO:0007669"/>
    <property type="project" value="InterPro"/>
</dbReference>
<feature type="non-terminal residue" evidence="14">
    <location>
        <position position="1"/>
    </location>
</feature>
<comment type="similarity">
    <text evidence="2">In the N-terminal section; belongs to the leguminous lectin family.</text>
</comment>
<dbReference type="Gene3D" id="1.10.510.10">
    <property type="entry name" value="Transferase(Phosphotransferase) domain 1"/>
    <property type="match status" value="1"/>
</dbReference>
<evidence type="ECO:0000313" key="15">
    <source>
        <dbReference type="Proteomes" id="UP000237347"/>
    </source>
</evidence>
<dbReference type="InterPro" id="IPR008271">
    <property type="entry name" value="Ser/Thr_kinase_AS"/>
</dbReference>
<dbReference type="PANTHER" id="PTHR27007">
    <property type="match status" value="1"/>
</dbReference>
<dbReference type="SUPFAM" id="SSF56112">
    <property type="entry name" value="Protein kinase-like (PK-like)"/>
    <property type="match status" value="1"/>
</dbReference>
<evidence type="ECO:0000256" key="11">
    <source>
        <dbReference type="ARBA" id="ARBA00023170"/>
    </source>
</evidence>
<feature type="domain" description="Protein kinase" evidence="13">
    <location>
        <begin position="1"/>
        <end position="187"/>
    </location>
</feature>
<dbReference type="AlphaFoldDB" id="A0AAW0KI62"/>